<reference evidence="21" key="2">
    <citation type="submission" date="2025-08" db="UniProtKB">
        <authorList>
            <consortium name="RefSeq"/>
        </authorList>
    </citation>
    <scope>IDENTIFICATION</scope>
    <source>
        <tissue evidence="21">Leaf</tissue>
    </source>
</reference>
<keyword evidence="20" id="KW-1185">Reference proteome</keyword>
<evidence type="ECO:0000256" key="5">
    <source>
        <dbReference type="ARBA" id="ARBA00022692"/>
    </source>
</evidence>
<feature type="transmembrane region" description="Helical" evidence="19">
    <location>
        <begin position="149"/>
        <end position="171"/>
    </location>
</feature>
<dbReference type="AlphaFoldDB" id="A0A6P5F6X6"/>
<keyword evidence="5 19" id="KW-0812">Transmembrane</keyword>
<evidence type="ECO:0000256" key="9">
    <source>
        <dbReference type="ARBA" id="ARBA00023002"/>
    </source>
</evidence>
<name>A0A6P5F6X6_ANACO</name>
<dbReference type="GO" id="GO:0005789">
    <property type="term" value="C:endoplasmic reticulum membrane"/>
    <property type="evidence" value="ECO:0007669"/>
    <property type="project" value="TreeGrafter"/>
</dbReference>
<evidence type="ECO:0000256" key="8">
    <source>
        <dbReference type="ARBA" id="ARBA00022989"/>
    </source>
</evidence>
<dbReference type="Pfam" id="PF01222">
    <property type="entry name" value="ERG4_ERG24"/>
    <property type="match status" value="2"/>
</dbReference>
<dbReference type="GO" id="GO:0016126">
    <property type="term" value="P:sterol biosynthetic process"/>
    <property type="evidence" value="ECO:0007669"/>
    <property type="project" value="UniProtKB-KW"/>
</dbReference>
<dbReference type="InterPro" id="IPR018083">
    <property type="entry name" value="Sterol_reductase_CS"/>
</dbReference>
<evidence type="ECO:0000256" key="7">
    <source>
        <dbReference type="ARBA" id="ARBA00022955"/>
    </source>
</evidence>
<evidence type="ECO:0000256" key="18">
    <source>
        <dbReference type="ARBA" id="ARBA00069705"/>
    </source>
</evidence>
<keyword evidence="13" id="KW-1207">Sterol metabolism</keyword>
<organism evidence="20 21">
    <name type="scientific">Ananas comosus</name>
    <name type="common">Pineapple</name>
    <name type="synonym">Ananas ananas</name>
    <dbReference type="NCBI Taxonomy" id="4615"/>
    <lineage>
        <taxon>Eukaryota</taxon>
        <taxon>Viridiplantae</taxon>
        <taxon>Streptophyta</taxon>
        <taxon>Embryophyta</taxon>
        <taxon>Tracheophyta</taxon>
        <taxon>Spermatophyta</taxon>
        <taxon>Magnoliopsida</taxon>
        <taxon>Liliopsida</taxon>
        <taxon>Poales</taxon>
        <taxon>Bromeliaceae</taxon>
        <taxon>Bromelioideae</taxon>
        <taxon>Ananas</taxon>
    </lineage>
</organism>
<comment type="pathway">
    <text evidence="17">Steroid biosynthesis.</text>
</comment>
<keyword evidence="6" id="KW-0521">NADP</keyword>
<dbReference type="InterPro" id="IPR001171">
    <property type="entry name" value="ERG24_DHCR-like"/>
</dbReference>
<evidence type="ECO:0000256" key="14">
    <source>
        <dbReference type="ARBA" id="ARBA00023221"/>
    </source>
</evidence>
<gene>
    <name evidence="21" type="primary">LOC109710857</name>
</gene>
<proteinExistence type="inferred from homology"/>
<keyword evidence="14" id="KW-0753">Steroid metabolism</keyword>
<evidence type="ECO:0000256" key="11">
    <source>
        <dbReference type="ARBA" id="ARBA00023098"/>
    </source>
</evidence>
<keyword evidence="10" id="KW-0756">Sterol biosynthesis</keyword>
<evidence type="ECO:0000256" key="15">
    <source>
        <dbReference type="ARBA" id="ARBA00030165"/>
    </source>
</evidence>
<protein>
    <recommendedName>
        <fullName evidence="18">Delta(14)-sterol reductase</fullName>
        <ecNumber evidence="3">1.3.1.70</ecNumber>
    </recommendedName>
    <alternativeName>
        <fullName evidence="15">C-14 sterol reductase</fullName>
    </alternativeName>
    <alternativeName>
        <fullName evidence="16">Sterol C14-reductase</fullName>
    </alternativeName>
</protein>
<reference evidence="20" key="1">
    <citation type="journal article" date="2015" name="Nat. Genet.">
        <title>The pineapple genome and the evolution of CAM photosynthesis.</title>
        <authorList>
            <person name="Ming R."/>
            <person name="VanBuren R."/>
            <person name="Wai C.M."/>
            <person name="Tang H."/>
            <person name="Schatz M.C."/>
            <person name="Bowers J.E."/>
            <person name="Lyons E."/>
            <person name="Wang M.L."/>
            <person name="Chen J."/>
            <person name="Biggers E."/>
            <person name="Zhang J."/>
            <person name="Huang L."/>
            <person name="Zhang L."/>
            <person name="Miao W."/>
            <person name="Zhang J."/>
            <person name="Ye Z."/>
            <person name="Miao C."/>
            <person name="Lin Z."/>
            <person name="Wang H."/>
            <person name="Zhou H."/>
            <person name="Yim W.C."/>
            <person name="Priest H.D."/>
            <person name="Zheng C."/>
            <person name="Woodhouse M."/>
            <person name="Edger P.P."/>
            <person name="Guyot R."/>
            <person name="Guo H.B."/>
            <person name="Guo H."/>
            <person name="Zheng G."/>
            <person name="Singh R."/>
            <person name="Sharma A."/>
            <person name="Min X."/>
            <person name="Zheng Y."/>
            <person name="Lee H."/>
            <person name="Gurtowski J."/>
            <person name="Sedlazeck F.J."/>
            <person name="Harkess A."/>
            <person name="McKain M.R."/>
            <person name="Liao Z."/>
            <person name="Fang J."/>
            <person name="Liu J."/>
            <person name="Zhang X."/>
            <person name="Zhang Q."/>
            <person name="Hu W."/>
            <person name="Qin Y."/>
            <person name="Wang K."/>
            <person name="Chen L.Y."/>
            <person name="Shirley N."/>
            <person name="Lin Y.R."/>
            <person name="Liu L.Y."/>
            <person name="Hernandez A.G."/>
            <person name="Wright C.L."/>
            <person name="Bulone V."/>
            <person name="Tuskan G.A."/>
            <person name="Heath K."/>
            <person name="Zee F."/>
            <person name="Moore P.H."/>
            <person name="Sunkar R."/>
            <person name="Leebens-Mack J.H."/>
            <person name="Mockler T."/>
            <person name="Bennetzen J.L."/>
            <person name="Freeling M."/>
            <person name="Sankoff D."/>
            <person name="Paterson A.H."/>
            <person name="Zhu X."/>
            <person name="Yang X."/>
            <person name="Smith J.A."/>
            <person name="Cushman J.C."/>
            <person name="Paull R.E."/>
            <person name="Yu Q."/>
        </authorList>
    </citation>
    <scope>NUCLEOTIDE SEQUENCE [LARGE SCALE GENOMIC DNA]</scope>
    <source>
        <strain evidence="20">cv. F153</strain>
    </source>
</reference>
<accession>A0A6P5F6X6</accession>
<dbReference type="OrthoDB" id="5326588at2759"/>
<keyword evidence="4" id="KW-0444">Lipid biosynthesis</keyword>
<dbReference type="PANTHER" id="PTHR21257">
    <property type="entry name" value="DELTA(14)-STEROL REDUCTASE"/>
    <property type="match status" value="1"/>
</dbReference>
<dbReference type="EC" id="1.3.1.70" evidence="3"/>
<evidence type="ECO:0000256" key="3">
    <source>
        <dbReference type="ARBA" id="ARBA00012413"/>
    </source>
</evidence>
<evidence type="ECO:0000256" key="12">
    <source>
        <dbReference type="ARBA" id="ARBA00023136"/>
    </source>
</evidence>
<evidence type="ECO:0000256" key="13">
    <source>
        <dbReference type="ARBA" id="ARBA00023166"/>
    </source>
</evidence>
<dbReference type="GO" id="GO:0050613">
    <property type="term" value="F:Delta14-sterol reductase activity"/>
    <property type="evidence" value="ECO:0007669"/>
    <property type="project" value="UniProtKB-EC"/>
</dbReference>
<dbReference type="PROSITE" id="PS01018">
    <property type="entry name" value="STEROL_REDUCT_2"/>
    <property type="match status" value="1"/>
</dbReference>
<feature type="transmembrane region" description="Helical" evidence="19">
    <location>
        <begin position="177"/>
        <end position="195"/>
    </location>
</feature>
<dbReference type="RefSeq" id="XP_020089233.1">
    <property type="nucleotide sequence ID" value="XM_020233644.1"/>
</dbReference>
<evidence type="ECO:0000256" key="19">
    <source>
        <dbReference type="SAM" id="Phobius"/>
    </source>
</evidence>
<feature type="transmembrane region" description="Helical" evidence="19">
    <location>
        <begin position="298"/>
        <end position="328"/>
    </location>
</feature>
<comment type="subcellular location">
    <subcellularLocation>
        <location evidence="1">Membrane</location>
        <topology evidence="1">Multi-pass membrane protein</topology>
    </subcellularLocation>
</comment>
<sequence length="361" mass="40503">MQLDAAMLVAALIPSWSSVLLLASYLVYLAVAGTILPSKIVPGALLSDGSRLHYRCNGLVSLFLLLVLTATGVYMGWISPTAIADKGVELLSATFIFSLFVSFVLHAGGSRSHNQSSSLKPYVTGNFIHDWWFGVQLNPHFMGVDLKFFFVRAGMTAWLFINLSLLAKSYLAGTANLSVFLYQLFCALYIIDYFVHEEFMTSTKVGLHAGLWRSSFHSIHLQYTGVVAFTKQSGVTKCCCNSKLLDFCVFRGANKQKHVFKKNPNAHIWGKRPKVVGGKLLASGYWGITRHCNYLGDLLLALSFSLPCGASSVIPFFYPIYLLILLVWRERRDEARCSQKYKEVWAEYCKLVPWRILPFVY</sequence>
<keyword evidence="8 19" id="KW-1133">Transmembrane helix</keyword>
<dbReference type="FunFam" id="1.20.120.1630:FF:000011">
    <property type="entry name" value="Delta(14)-sterol reductase"/>
    <property type="match status" value="1"/>
</dbReference>
<dbReference type="Proteomes" id="UP000515123">
    <property type="component" value="Linkage group 5"/>
</dbReference>
<dbReference type="GeneID" id="109710857"/>
<evidence type="ECO:0000256" key="10">
    <source>
        <dbReference type="ARBA" id="ARBA00023011"/>
    </source>
</evidence>
<evidence type="ECO:0000256" key="6">
    <source>
        <dbReference type="ARBA" id="ARBA00022857"/>
    </source>
</evidence>
<feature type="transmembrane region" description="Helical" evidence="19">
    <location>
        <begin position="58"/>
        <end position="78"/>
    </location>
</feature>
<evidence type="ECO:0000256" key="4">
    <source>
        <dbReference type="ARBA" id="ARBA00022516"/>
    </source>
</evidence>
<evidence type="ECO:0000256" key="1">
    <source>
        <dbReference type="ARBA" id="ARBA00004141"/>
    </source>
</evidence>
<evidence type="ECO:0000313" key="20">
    <source>
        <dbReference type="Proteomes" id="UP000515123"/>
    </source>
</evidence>
<keyword evidence="7" id="KW-0752">Steroid biosynthesis</keyword>
<comment type="similarity">
    <text evidence="2">Belongs to the ERG4/ERG24 family.</text>
</comment>
<evidence type="ECO:0000313" key="21">
    <source>
        <dbReference type="RefSeq" id="XP_020089233.1"/>
    </source>
</evidence>
<evidence type="ECO:0000256" key="2">
    <source>
        <dbReference type="ARBA" id="ARBA00005402"/>
    </source>
</evidence>
<dbReference type="Gene3D" id="1.20.120.1630">
    <property type="match status" value="1"/>
</dbReference>
<keyword evidence="12 19" id="KW-0472">Membrane</keyword>
<evidence type="ECO:0000256" key="16">
    <source>
        <dbReference type="ARBA" id="ARBA00031227"/>
    </source>
</evidence>
<dbReference type="PANTHER" id="PTHR21257:SF52">
    <property type="entry name" value="DELTA(14)-STEROL REDUCTASE TM7SF2"/>
    <property type="match status" value="1"/>
</dbReference>
<evidence type="ECO:0000256" key="17">
    <source>
        <dbReference type="ARBA" id="ARBA00060577"/>
    </source>
</evidence>
<keyword evidence="11" id="KW-0443">Lipid metabolism</keyword>
<keyword evidence="9" id="KW-0560">Oxidoreductase</keyword>
<feature type="transmembrane region" description="Helical" evidence="19">
    <location>
        <begin position="90"/>
        <end position="108"/>
    </location>
</feature>